<accession>A0A6J5RUS3</accession>
<sequence length="55" mass="6107">MSSQVDATVPADNVKPDKALVRQNFQVIKNEISALQVLNTVARKMAFDDLSFDNL</sequence>
<name>A0A6J5RUS3_9CAUD</name>
<gene>
    <name evidence="1" type="ORF">UFOVP1323_19</name>
</gene>
<dbReference type="EMBL" id="LR797264">
    <property type="protein sequence ID" value="CAB4197301.1"/>
    <property type="molecule type" value="Genomic_DNA"/>
</dbReference>
<organism evidence="1">
    <name type="scientific">uncultured Caudovirales phage</name>
    <dbReference type="NCBI Taxonomy" id="2100421"/>
    <lineage>
        <taxon>Viruses</taxon>
        <taxon>Duplodnaviria</taxon>
        <taxon>Heunggongvirae</taxon>
        <taxon>Uroviricota</taxon>
        <taxon>Caudoviricetes</taxon>
        <taxon>Peduoviridae</taxon>
        <taxon>Maltschvirus</taxon>
        <taxon>Maltschvirus maltsch</taxon>
    </lineage>
</organism>
<evidence type="ECO:0000313" key="1">
    <source>
        <dbReference type="EMBL" id="CAB4197301.1"/>
    </source>
</evidence>
<protein>
    <submittedName>
        <fullName evidence="1">Uncharacterized protein</fullName>
    </submittedName>
</protein>
<reference evidence="1" key="1">
    <citation type="submission" date="2020-05" db="EMBL/GenBank/DDBJ databases">
        <authorList>
            <person name="Chiriac C."/>
            <person name="Salcher M."/>
            <person name="Ghai R."/>
            <person name="Kavagutti S V."/>
        </authorList>
    </citation>
    <scope>NUCLEOTIDE SEQUENCE</scope>
</reference>
<proteinExistence type="predicted"/>